<reference evidence="2 3" key="1">
    <citation type="submission" date="2016-10" db="EMBL/GenBank/DDBJ databases">
        <authorList>
            <person name="de Groot N.N."/>
        </authorList>
    </citation>
    <scope>NUCLEOTIDE SEQUENCE [LARGE SCALE GENOMIC DNA]</scope>
    <source>
        <strain evidence="2 3">DSM 45434</strain>
    </source>
</reference>
<gene>
    <name evidence="2" type="ORF">SAMN04488539_0459</name>
</gene>
<dbReference type="Pfam" id="PF04607">
    <property type="entry name" value="RelA_SpoT"/>
    <property type="match status" value="1"/>
</dbReference>
<protein>
    <recommendedName>
        <fullName evidence="1">RelA/SpoT domain-containing protein</fullName>
    </recommendedName>
</protein>
<dbReference type="SUPFAM" id="SSF81301">
    <property type="entry name" value="Nucleotidyltransferase"/>
    <property type="match status" value="1"/>
</dbReference>
<dbReference type="OrthoDB" id="9789634at2"/>
<dbReference type="InterPro" id="IPR007685">
    <property type="entry name" value="RelA_SpoT"/>
</dbReference>
<organism evidence="2 3">
    <name type="scientific">Corynebacterium timonense</name>
    <dbReference type="NCBI Taxonomy" id="441500"/>
    <lineage>
        <taxon>Bacteria</taxon>
        <taxon>Bacillati</taxon>
        <taxon>Actinomycetota</taxon>
        <taxon>Actinomycetes</taxon>
        <taxon>Mycobacteriales</taxon>
        <taxon>Corynebacteriaceae</taxon>
        <taxon>Corynebacterium</taxon>
    </lineage>
</organism>
<feature type="domain" description="RelA/SpoT" evidence="1">
    <location>
        <begin position="88"/>
        <end position="201"/>
    </location>
</feature>
<accession>A0A1H1M7J2</accession>
<dbReference type="InterPro" id="IPR043519">
    <property type="entry name" value="NT_sf"/>
</dbReference>
<dbReference type="Gene3D" id="3.30.460.10">
    <property type="entry name" value="Beta Polymerase, domain 2"/>
    <property type="match status" value="1"/>
</dbReference>
<keyword evidence="3" id="KW-1185">Reference proteome</keyword>
<sequence>MDSPELNSHFLEARPPFSKNAVNRQGKNWRDGGDCDLDLIESFLEYNSEYLDQLLQLAHQTIKSLILPLTPGTAQGVAPDTQNYLLTARVKTTDTLRQKLVRMETTPLLNIQDVAGLRFDCDVSLSQQTKIAEIFVQEFSNAGASRVDIRDLRTSPHSGYRAIHLHIRAAAGRAEMQIRTALQSQWANLYEEAADIYGRDIRYLHEGATVPSGAEHVIQSLHALSSLINRFETAADLASGTSFDEIELMKSTVSNNLGTLHTELRQARLRISQER</sequence>
<dbReference type="EMBL" id="LT629765">
    <property type="protein sequence ID" value="SDR82814.1"/>
    <property type="molecule type" value="Genomic_DNA"/>
</dbReference>
<dbReference type="AlphaFoldDB" id="A0A1H1M7J2"/>
<evidence type="ECO:0000259" key="1">
    <source>
        <dbReference type="SMART" id="SM00954"/>
    </source>
</evidence>
<evidence type="ECO:0000313" key="2">
    <source>
        <dbReference type="EMBL" id="SDR82814.1"/>
    </source>
</evidence>
<dbReference type="CDD" id="cd05399">
    <property type="entry name" value="NT_Rel-Spo_like"/>
    <property type="match status" value="1"/>
</dbReference>
<evidence type="ECO:0000313" key="3">
    <source>
        <dbReference type="Proteomes" id="UP000182237"/>
    </source>
</evidence>
<proteinExistence type="predicted"/>
<dbReference type="Proteomes" id="UP000182237">
    <property type="component" value="Chromosome I"/>
</dbReference>
<dbReference type="STRING" id="1203190.GCA_000312345_00314"/>
<name>A0A1H1M7J2_9CORY</name>
<dbReference type="GO" id="GO:0015969">
    <property type="term" value="P:guanosine tetraphosphate metabolic process"/>
    <property type="evidence" value="ECO:0007669"/>
    <property type="project" value="InterPro"/>
</dbReference>
<dbReference type="SMART" id="SM00954">
    <property type="entry name" value="RelA_SpoT"/>
    <property type="match status" value="1"/>
</dbReference>